<dbReference type="InterPro" id="IPR052295">
    <property type="entry name" value="Odorant-binding_protein"/>
</dbReference>
<comment type="caution">
    <text evidence="5">The sequence shown here is derived from an EMBL/GenBank/DDBJ whole genome shotgun (WGS) entry which is preliminary data.</text>
</comment>
<keyword evidence="3" id="KW-0964">Secreted</keyword>
<comment type="similarity">
    <text evidence="2">Belongs to the PBP/GOBP family.</text>
</comment>
<reference evidence="5 6" key="1">
    <citation type="submission" date="2020-04" db="EMBL/GenBank/DDBJ databases">
        <authorList>
            <person name="Alioto T."/>
            <person name="Alioto T."/>
            <person name="Gomez Garrido J."/>
        </authorList>
    </citation>
    <scope>NUCLEOTIDE SEQUENCE [LARGE SCALE GENOMIC DNA]</scope>
</reference>
<accession>A0A8S1DHW4</accession>
<feature type="chain" id="PRO_5035913344" evidence="4">
    <location>
        <begin position="22"/>
        <end position="459"/>
    </location>
</feature>
<protein>
    <submittedName>
        <fullName evidence="5">Uncharacterized protein</fullName>
    </submittedName>
</protein>
<dbReference type="SUPFAM" id="SSF47565">
    <property type="entry name" value="Insect pheromone/odorant-binding proteins"/>
    <property type="match status" value="1"/>
</dbReference>
<dbReference type="PANTHER" id="PTHR21066">
    <property type="entry name" value="ODORANT-BINDING PROTEIN 59A-RELATED"/>
    <property type="match status" value="1"/>
</dbReference>
<dbReference type="Proteomes" id="UP000494165">
    <property type="component" value="Unassembled WGS sequence"/>
</dbReference>
<sequence>MKGVPTVLLIFFCSALHTAASFNVDRGEFEPGENHSISKRATAAKTCNAELYEGALPAICNLPSAQRTLPTEAKTCQTKLKARSLSSAEAVCLWDCAYKSKKLTTSSGALDTKAITAEFTKSLDKTWLPIATDAIKTCIADANKASGMRITTGYVTKCKMASYMFNTCFRVKMLDKCPKSAQTKTFTSGRKSLSSCDFSTIIKPTAAKAHSGSAKIVAKASSVKLTKTCNSELYEGPVPSICTLPSSQKSILPEAKKCQTKLKAKSLSTAEPVCLWECAFKDKKLTTSTGALDSKAITAEFTKGMDKTWLPIATDAVKTCLTDATKASTAKLASGYSTKCKTAAYMFNTCFRVKLLDKCPKSAQSKTYAVARSALAACDYAAITKSTSQLAHSGVAALKKMKKEDLQKSLAAAQKDPNLMKNALASVPKDMLKSIDTSKLKGIDVSKINANDLTAFLGK</sequence>
<gene>
    <name evidence="5" type="ORF">CLODIP_2_CD07382</name>
</gene>
<proteinExistence type="inferred from homology"/>
<keyword evidence="6" id="KW-1185">Reference proteome</keyword>
<evidence type="ECO:0000256" key="3">
    <source>
        <dbReference type="ARBA" id="ARBA00022525"/>
    </source>
</evidence>
<evidence type="ECO:0000256" key="2">
    <source>
        <dbReference type="ARBA" id="ARBA00008098"/>
    </source>
</evidence>
<dbReference type="AlphaFoldDB" id="A0A8S1DHW4"/>
<evidence type="ECO:0000313" key="5">
    <source>
        <dbReference type="EMBL" id="CAB3380271.1"/>
    </source>
</evidence>
<feature type="signal peptide" evidence="4">
    <location>
        <begin position="1"/>
        <end position="21"/>
    </location>
</feature>
<dbReference type="Gene3D" id="1.10.238.270">
    <property type="match status" value="2"/>
</dbReference>
<evidence type="ECO:0000256" key="1">
    <source>
        <dbReference type="ARBA" id="ARBA00004613"/>
    </source>
</evidence>
<evidence type="ECO:0000256" key="4">
    <source>
        <dbReference type="SAM" id="SignalP"/>
    </source>
</evidence>
<dbReference type="GO" id="GO:0005549">
    <property type="term" value="F:odorant binding"/>
    <property type="evidence" value="ECO:0007669"/>
    <property type="project" value="InterPro"/>
</dbReference>
<organism evidence="5 6">
    <name type="scientific">Cloeon dipterum</name>
    <dbReference type="NCBI Taxonomy" id="197152"/>
    <lineage>
        <taxon>Eukaryota</taxon>
        <taxon>Metazoa</taxon>
        <taxon>Ecdysozoa</taxon>
        <taxon>Arthropoda</taxon>
        <taxon>Hexapoda</taxon>
        <taxon>Insecta</taxon>
        <taxon>Pterygota</taxon>
        <taxon>Palaeoptera</taxon>
        <taxon>Ephemeroptera</taxon>
        <taxon>Pisciforma</taxon>
        <taxon>Baetidae</taxon>
        <taxon>Cloeon</taxon>
    </lineage>
</organism>
<dbReference type="InterPro" id="IPR036728">
    <property type="entry name" value="PBP_GOBP_sf"/>
</dbReference>
<name>A0A8S1DHW4_9INSE</name>
<comment type="subcellular location">
    <subcellularLocation>
        <location evidence="1">Secreted</location>
    </subcellularLocation>
</comment>
<evidence type="ECO:0000313" key="6">
    <source>
        <dbReference type="Proteomes" id="UP000494165"/>
    </source>
</evidence>
<dbReference type="GO" id="GO:0005576">
    <property type="term" value="C:extracellular region"/>
    <property type="evidence" value="ECO:0007669"/>
    <property type="project" value="UniProtKB-SubCell"/>
</dbReference>
<dbReference type="EMBL" id="CADEPI010000204">
    <property type="protein sequence ID" value="CAB3380271.1"/>
    <property type="molecule type" value="Genomic_DNA"/>
</dbReference>
<keyword evidence="4" id="KW-0732">Signal</keyword>